<keyword evidence="5" id="KW-1185">Reference proteome</keyword>
<dbReference type="AlphaFoldDB" id="A0A479ZX87"/>
<dbReference type="Gene3D" id="3.30.70.330">
    <property type="match status" value="1"/>
</dbReference>
<evidence type="ECO:0000259" key="3">
    <source>
        <dbReference type="PROSITE" id="PS50102"/>
    </source>
</evidence>
<dbReference type="InterPro" id="IPR012677">
    <property type="entry name" value="Nucleotide-bd_a/b_plait_sf"/>
</dbReference>
<dbReference type="EMBL" id="BJCE01000072">
    <property type="protein sequence ID" value="GCL37319.1"/>
    <property type="molecule type" value="Genomic_DNA"/>
</dbReference>
<evidence type="ECO:0000256" key="2">
    <source>
        <dbReference type="SAM" id="MobiDB-lite"/>
    </source>
</evidence>
<dbReference type="InterPro" id="IPR052462">
    <property type="entry name" value="SLIRP/GR-RBP-like"/>
</dbReference>
<dbReference type="InterPro" id="IPR000504">
    <property type="entry name" value="RRM_dom"/>
</dbReference>
<sequence>MSIYVGNLSYKVTQEDLSKVFADYGTVKRVQLPTDRETGRVRGFGFVEMETAAEEEAAIQALDGAEWMGRVMKVNKARPKEQKGGRSGGNWGKNSGGYSQSY</sequence>
<proteinExistence type="predicted"/>
<dbReference type="RefSeq" id="WP_137667544.1">
    <property type="nucleotide sequence ID" value="NZ_BJCE01000072.1"/>
</dbReference>
<dbReference type="GO" id="GO:0003723">
    <property type="term" value="F:RNA binding"/>
    <property type="evidence" value="ECO:0007669"/>
    <property type="project" value="UniProtKB-KW"/>
</dbReference>
<feature type="domain" description="RRM" evidence="3">
    <location>
        <begin position="1"/>
        <end position="79"/>
    </location>
</feature>
<dbReference type="InterPro" id="IPR035979">
    <property type="entry name" value="RBD_domain_sf"/>
</dbReference>
<keyword evidence="1" id="KW-0694">RNA-binding</keyword>
<organism evidence="4 5">
    <name type="scientific">Sphaerospermopsis reniformis</name>
    <dbReference type="NCBI Taxonomy" id="531300"/>
    <lineage>
        <taxon>Bacteria</taxon>
        <taxon>Bacillati</taxon>
        <taxon>Cyanobacteriota</taxon>
        <taxon>Cyanophyceae</taxon>
        <taxon>Nostocales</taxon>
        <taxon>Aphanizomenonaceae</taxon>
        <taxon>Sphaerospermopsis</taxon>
    </lineage>
</organism>
<reference evidence="5" key="1">
    <citation type="submission" date="2019-02" db="EMBL/GenBank/DDBJ databases">
        <title>Draft genome sequence of Sphaerospermopsis reniformis NIES-1949.</title>
        <authorList>
            <person name="Yamaguchi H."/>
            <person name="Suzuki S."/>
            <person name="Kawachi M."/>
        </authorList>
    </citation>
    <scope>NUCLEOTIDE SEQUENCE [LARGE SCALE GENOMIC DNA]</scope>
    <source>
        <strain evidence="5">NIES-1949</strain>
    </source>
</reference>
<feature type="compositionally biased region" description="Gly residues" evidence="2">
    <location>
        <begin position="85"/>
        <end position="95"/>
    </location>
</feature>
<evidence type="ECO:0000313" key="4">
    <source>
        <dbReference type="EMBL" id="GCL37319.1"/>
    </source>
</evidence>
<dbReference type="PANTHER" id="PTHR48027">
    <property type="entry name" value="HETEROGENEOUS NUCLEAR RIBONUCLEOPROTEIN 87F-RELATED"/>
    <property type="match status" value="1"/>
</dbReference>
<dbReference type="SUPFAM" id="SSF54928">
    <property type="entry name" value="RNA-binding domain, RBD"/>
    <property type="match status" value="1"/>
</dbReference>
<name>A0A479ZX87_9CYAN</name>
<feature type="region of interest" description="Disordered" evidence="2">
    <location>
        <begin position="75"/>
        <end position="102"/>
    </location>
</feature>
<dbReference type="PROSITE" id="PS50102">
    <property type="entry name" value="RRM"/>
    <property type="match status" value="1"/>
</dbReference>
<comment type="caution">
    <text evidence="4">The sequence shown here is derived from an EMBL/GenBank/DDBJ whole genome shotgun (WGS) entry which is preliminary data.</text>
</comment>
<evidence type="ECO:0000256" key="1">
    <source>
        <dbReference type="ARBA" id="ARBA00022884"/>
    </source>
</evidence>
<dbReference type="Proteomes" id="UP000300142">
    <property type="component" value="Unassembled WGS sequence"/>
</dbReference>
<dbReference type="FunFam" id="3.30.70.330:FF:001284">
    <property type="entry name" value="RNA-binding protein"/>
    <property type="match status" value="1"/>
</dbReference>
<dbReference type="SMART" id="SM00360">
    <property type="entry name" value="RRM"/>
    <property type="match status" value="1"/>
</dbReference>
<accession>A0A479ZX87</accession>
<evidence type="ECO:0000313" key="5">
    <source>
        <dbReference type="Proteomes" id="UP000300142"/>
    </source>
</evidence>
<gene>
    <name evidence="4" type="ORF">SR1949_24270</name>
</gene>
<protein>
    <submittedName>
        <fullName evidence="4">RNA-binding region RNP-1</fullName>
    </submittedName>
</protein>
<dbReference type="Pfam" id="PF00076">
    <property type="entry name" value="RRM_1"/>
    <property type="match status" value="1"/>
</dbReference>